<dbReference type="InterPro" id="IPR026022">
    <property type="entry name" value="PhoU_dom"/>
</dbReference>
<dbReference type="InterPro" id="IPR028366">
    <property type="entry name" value="PhoU"/>
</dbReference>
<dbReference type="InterPro" id="IPR038078">
    <property type="entry name" value="PhoU-like_sf"/>
</dbReference>
<comment type="similarity">
    <text evidence="2 8">Belongs to the PhoU family.</text>
</comment>
<keyword evidence="6 8" id="KW-0592">Phosphate transport</keyword>
<comment type="subcellular location">
    <subcellularLocation>
        <location evidence="1 8">Cytoplasm</location>
    </subcellularLocation>
</comment>
<dbReference type="STRING" id="1817772.A2527_04490"/>
<evidence type="ECO:0000256" key="5">
    <source>
        <dbReference type="ARBA" id="ARBA00022490"/>
    </source>
</evidence>
<feature type="domain" description="PhoU" evidence="9">
    <location>
        <begin position="119"/>
        <end position="204"/>
    </location>
</feature>
<comment type="caution">
    <text evidence="10">The sequence shown here is derived from an EMBL/GenBank/DDBJ whole genome shotgun (WGS) entry which is preliminary data.</text>
</comment>
<dbReference type="GO" id="GO:0005737">
    <property type="term" value="C:cytoplasm"/>
    <property type="evidence" value="ECO:0007669"/>
    <property type="project" value="UniProtKB-SubCell"/>
</dbReference>
<evidence type="ECO:0000256" key="4">
    <source>
        <dbReference type="ARBA" id="ARBA00022448"/>
    </source>
</evidence>
<name>A0A1F6GDQ0_9PROT</name>
<dbReference type="GO" id="GO:0030643">
    <property type="term" value="P:intracellular phosphate ion homeostasis"/>
    <property type="evidence" value="ECO:0007669"/>
    <property type="project" value="InterPro"/>
</dbReference>
<evidence type="ECO:0000256" key="7">
    <source>
        <dbReference type="ARBA" id="ARBA00056181"/>
    </source>
</evidence>
<protein>
    <recommendedName>
        <fullName evidence="8">Phosphate-specific transport system accessory protein PhoU</fullName>
    </recommendedName>
</protein>
<gene>
    <name evidence="10" type="ORF">A2527_04490</name>
</gene>
<comment type="subunit">
    <text evidence="3 8">Homodimer.</text>
</comment>
<evidence type="ECO:0000313" key="11">
    <source>
        <dbReference type="Proteomes" id="UP000178449"/>
    </source>
</evidence>
<dbReference type="PIRSF" id="PIRSF003107">
    <property type="entry name" value="PhoU"/>
    <property type="match status" value="1"/>
</dbReference>
<evidence type="ECO:0000256" key="2">
    <source>
        <dbReference type="ARBA" id="ARBA00008107"/>
    </source>
</evidence>
<evidence type="ECO:0000259" key="9">
    <source>
        <dbReference type="Pfam" id="PF01895"/>
    </source>
</evidence>
<dbReference type="FunFam" id="1.20.58.220:FF:000004">
    <property type="entry name" value="Phosphate-specific transport system accessory protein PhoU"/>
    <property type="match status" value="1"/>
</dbReference>
<dbReference type="SUPFAM" id="SSF109755">
    <property type="entry name" value="PhoU-like"/>
    <property type="match status" value="1"/>
</dbReference>
<dbReference type="EMBL" id="MFNE01000017">
    <property type="protein sequence ID" value="OGG96243.1"/>
    <property type="molecule type" value="Genomic_DNA"/>
</dbReference>
<comment type="function">
    <text evidence="7 8">Plays a role in the regulation of phosphate uptake.</text>
</comment>
<organism evidence="10 11">
    <name type="scientific">Candidatus Lambdaproteobacteria bacterium RIFOXYD2_FULL_50_16</name>
    <dbReference type="NCBI Taxonomy" id="1817772"/>
    <lineage>
        <taxon>Bacteria</taxon>
        <taxon>Pseudomonadati</taxon>
        <taxon>Pseudomonadota</taxon>
        <taxon>Candidatus Lambdaproteobacteria</taxon>
    </lineage>
</organism>
<dbReference type="NCBIfam" id="TIGR02135">
    <property type="entry name" value="phoU_full"/>
    <property type="match status" value="1"/>
</dbReference>
<dbReference type="PANTHER" id="PTHR42930:SF3">
    <property type="entry name" value="PHOSPHATE-SPECIFIC TRANSPORT SYSTEM ACCESSORY PROTEIN PHOU"/>
    <property type="match status" value="1"/>
</dbReference>
<evidence type="ECO:0000313" key="10">
    <source>
        <dbReference type="EMBL" id="OGG96243.1"/>
    </source>
</evidence>
<proteinExistence type="inferred from homology"/>
<keyword evidence="4 8" id="KW-0813">Transport</keyword>
<dbReference type="PANTHER" id="PTHR42930">
    <property type="entry name" value="PHOSPHATE-SPECIFIC TRANSPORT SYSTEM ACCESSORY PROTEIN PHOU"/>
    <property type="match status" value="1"/>
</dbReference>
<dbReference type="AlphaFoldDB" id="A0A1F6GDQ0"/>
<evidence type="ECO:0000256" key="1">
    <source>
        <dbReference type="ARBA" id="ARBA00004496"/>
    </source>
</evidence>
<feature type="domain" description="PhoU" evidence="9">
    <location>
        <begin position="16"/>
        <end position="104"/>
    </location>
</feature>
<evidence type="ECO:0000256" key="6">
    <source>
        <dbReference type="ARBA" id="ARBA00022592"/>
    </source>
</evidence>
<dbReference type="Proteomes" id="UP000178449">
    <property type="component" value="Unassembled WGS sequence"/>
</dbReference>
<keyword evidence="5 8" id="KW-0963">Cytoplasm</keyword>
<dbReference type="Gene3D" id="1.20.58.220">
    <property type="entry name" value="Phosphate transport system protein phou homolog 2, domain 2"/>
    <property type="match status" value="2"/>
</dbReference>
<dbReference type="GO" id="GO:0045936">
    <property type="term" value="P:negative regulation of phosphate metabolic process"/>
    <property type="evidence" value="ECO:0007669"/>
    <property type="project" value="InterPro"/>
</dbReference>
<sequence length="224" mass="25338">MTIQLQKEIERLKSQILSMSAKVEKNFHDITEAVETVDVETAKRMIAGDDDINTIELEIEEECLKILALHQPVAVDLRLIISILKINNELERINDCSVNIGERVLDLSSQSPCVARFDIKGMAKKVGEMFSKSLDSLLNMDLQLAIEVCSLDDEVDQQNKEIFAQVTECIRTNPNQVGIMLQYASISRYLERIADLVSNIAEDVIYLIEGYIVRHQDLDDLDLG</sequence>
<dbReference type="GO" id="GO:0006817">
    <property type="term" value="P:phosphate ion transport"/>
    <property type="evidence" value="ECO:0007669"/>
    <property type="project" value="UniProtKB-KW"/>
</dbReference>
<accession>A0A1F6GDQ0</accession>
<dbReference type="Pfam" id="PF01895">
    <property type="entry name" value="PhoU"/>
    <property type="match status" value="2"/>
</dbReference>
<reference evidence="10 11" key="1">
    <citation type="journal article" date="2016" name="Nat. Commun.">
        <title>Thousands of microbial genomes shed light on interconnected biogeochemical processes in an aquifer system.</title>
        <authorList>
            <person name="Anantharaman K."/>
            <person name="Brown C.T."/>
            <person name="Hug L.A."/>
            <person name="Sharon I."/>
            <person name="Castelle C.J."/>
            <person name="Probst A.J."/>
            <person name="Thomas B.C."/>
            <person name="Singh A."/>
            <person name="Wilkins M.J."/>
            <person name="Karaoz U."/>
            <person name="Brodie E.L."/>
            <person name="Williams K.H."/>
            <person name="Hubbard S.S."/>
            <person name="Banfield J.F."/>
        </authorList>
    </citation>
    <scope>NUCLEOTIDE SEQUENCE [LARGE SCALE GENOMIC DNA]</scope>
</reference>
<evidence type="ECO:0000256" key="8">
    <source>
        <dbReference type="PIRNR" id="PIRNR003107"/>
    </source>
</evidence>
<evidence type="ECO:0000256" key="3">
    <source>
        <dbReference type="ARBA" id="ARBA00011738"/>
    </source>
</evidence>